<dbReference type="Gene3D" id="3.40.50.10490">
    <property type="entry name" value="Glucose-6-phosphate isomerase like protein, domain 1"/>
    <property type="match status" value="1"/>
</dbReference>
<protein>
    <submittedName>
        <fullName evidence="2">Phosphoheptose isomerase</fullName>
    </submittedName>
</protein>
<comment type="caution">
    <text evidence="2">The sequence shown here is derived from an EMBL/GenBank/DDBJ whole genome shotgun (WGS) entry which is preliminary data.</text>
</comment>
<keyword evidence="3" id="KW-1185">Reference proteome</keyword>
<accession>A0A1V8M742</accession>
<dbReference type="InterPro" id="IPR050099">
    <property type="entry name" value="SIS_GmhA/DiaA_subfam"/>
</dbReference>
<evidence type="ECO:0000259" key="1">
    <source>
        <dbReference type="PROSITE" id="PS51464"/>
    </source>
</evidence>
<keyword evidence="2" id="KW-0413">Isomerase</keyword>
<reference evidence="2 3" key="1">
    <citation type="submission" date="2015-12" db="EMBL/GenBank/DDBJ databases">
        <authorList>
            <person name="Shamseldin A."/>
            <person name="Moawad H."/>
            <person name="Abd El-Rahim W.M."/>
            <person name="Sadowsky M.J."/>
        </authorList>
    </citation>
    <scope>NUCLEOTIDE SEQUENCE [LARGE SCALE GENOMIC DNA]</scope>
    <source>
        <strain evidence="2 3">WF1</strain>
    </source>
</reference>
<dbReference type="AlphaFoldDB" id="A0A1V8M742"/>
<proteinExistence type="predicted"/>
<dbReference type="InterPro" id="IPR035461">
    <property type="entry name" value="GmhA/DiaA"/>
</dbReference>
<organism evidence="2 3">
    <name type="scientific">Methyloprofundus sedimenti</name>
    <dbReference type="NCBI Taxonomy" id="1420851"/>
    <lineage>
        <taxon>Bacteria</taxon>
        <taxon>Pseudomonadati</taxon>
        <taxon>Pseudomonadota</taxon>
        <taxon>Gammaproteobacteria</taxon>
        <taxon>Methylococcales</taxon>
        <taxon>Methylococcaceae</taxon>
        <taxon>Methyloprofundus</taxon>
    </lineage>
</organism>
<sequence length="197" mass="21832">MSLKNNIKQQITESIQTQQLVLDEVSEYIECAAQQIVNALLADKKILSCGNAASVSNVQYFTSIMINRYERVRPSLPAISLVNDVQMITSIANTQHYDDVFSKQLRALGQAEDVLLIYSVEGSALNLVRLINAAHEKQIAVILLVGENETTLPALLHEEDVCVSVPSQSAQRIHEVHLLITHCLCDLVDSQLFGNTF</sequence>
<dbReference type="EMBL" id="LPUF01000001">
    <property type="protein sequence ID" value="OQK17352.1"/>
    <property type="molecule type" value="Genomic_DNA"/>
</dbReference>
<feature type="domain" description="SIS" evidence="1">
    <location>
        <begin position="36"/>
        <end position="197"/>
    </location>
</feature>
<name>A0A1V8M742_9GAMM</name>
<dbReference type="STRING" id="1420851.AU255_05570"/>
<gene>
    <name evidence="2" type="ORF">AU255_05570</name>
</gene>
<dbReference type="PANTHER" id="PTHR30390">
    <property type="entry name" value="SEDOHEPTULOSE 7-PHOSPHATE ISOMERASE / DNAA INITIATOR-ASSOCIATING FACTOR FOR REPLICATION INITIATION"/>
    <property type="match status" value="1"/>
</dbReference>
<dbReference type="RefSeq" id="WP_080521965.1">
    <property type="nucleotide sequence ID" value="NZ_LPUF01000001.1"/>
</dbReference>
<evidence type="ECO:0000313" key="2">
    <source>
        <dbReference type="EMBL" id="OQK17352.1"/>
    </source>
</evidence>
<dbReference type="PANTHER" id="PTHR30390:SF6">
    <property type="entry name" value="DNAA INITIATOR-ASSOCIATING PROTEIN DIAA"/>
    <property type="match status" value="1"/>
</dbReference>
<dbReference type="GO" id="GO:0016853">
    <property type="term" value="F:isomerase activity"/>
    <property type="evidence" value="ECO:0007669"/>
    <property type="project" value="UniProtKB-KW"/>
</dbReference>
<dbReference type="CDD" id="cd05006">
    <property type="entry name" value="SIS_GmhA"/>
    <property type="match status" value="1"/>
</dbReference>
<evidence type="ECO:0000313" key="3">
    <source>
        <dbReference type="Proteomes" id="UP000191980"/>
    </source>
</evidence>
<dbReference type="InterPro" id="IPR001347">
    <property type="entry name" value="SIS_dom"/>
</dbReference>
<dbReference type="Proteomes" id="UP000191980">
    <property type="component" value="Unassembled WGS sequence"/>
</dbReference>
<dbReference type="InterPro" id="IPR046348">
    <property type="entry name" value="SIS_dom_sf"/>
</dbReference>
<dbReference type="SUPFAM" id="SSF53697">
    <property type="entry name" value="SIS domain"/>
    <property type="match status" value="1"/>
</dbReference>
<dbReference type="PROSITE" id="PS51464">
    <property type="entry name" value="SIS"/>
    <property type="match status" value="1"/>
</dbReference>
<dbReference type="GO" id="GO:0097367">
    <property type="term" value="F:carbohydrate derivative binding"/>
    <property type="evidence" value="ECO:0007669"/>
    <property type="project" value="InterPro"/>
</dbReference>
<dbReference type="Pfam" id="PF13580">
    <property type="entry name" value="SIS_2"/>
    <property type="match status" value="1"/>
</dbReference>
<dbReference type="GO" id="GO:1901135">
    <property type="term" value="P:carbohydrate derivative metabolic process"/>
    <property type="evidence" value="ECO:0007669"/>
    <property type="project" value="InterPro"/>
</dbReference>
<dbReference type="OrthoDB" id="9810929at2"/>